<proteinExistence type="predicted"/>
<evidence type="ECO:0000256" key="2">
    <source>
        <dbReference type="ARBA" id="ARBA00022692"/>
    </source>
</evidence>
<dbReference type="GO" id="GO:0009617">
    <property type="term" value="P:response to bacterium"/>
    <property type="evidence" value="ECO:0007669"/>
    <property type="project" value="InterPro"/>
</dbReference>
<evidence type="ECO:0000313" key="8">
    <source>
        <dbReference type="EMBL" id="PON89678.1"/>
    </source>
</evidence>
<dbReference type="PROSITE" id="PS50845">
    <property type="entry name" value="RETICULON"/>
    <property type="match status" value="1"/>
</dbReference>
<dbReference type="OrthoDB" id="567788at2759"/>
<keyword evidence="4 6" id="KW-1133">Transmembrane helix</keyword>
<keyword evidence="5 6" id="KW-0472">Membrane</keyword>
<evidence type="ECO:0000256" key="4">
    <source>
        <dbReference type="ARBA" id="ARBA00022989"/>
    </source>
</evidence>
<protein>
    <recommendedName>
        <fullName evidence="6">Reticulon-like protein</fullName>
    </recommendedName>
</protein>
<dbReference type="EMBL" id="JXTC01000091">
    <property type="protein sequence ID" value="PON89678.1"/>
    <property type="molecule type" value="Genomic_DNA"/>
</dbReference>
<comment type="caution">
    <text evidence="8">The sequence shown here is derived from an EMBL/GenBank/DDBJ whole genome shotgun (WGS) entry which is preliminary data.</text>
</comment>
<dbReference type="Pfam" id="PF02453">
    <property type="entry name" value="Reticulon"/>
    <property type="match status" value="1"/>
</dbReference>
<reference evidence="9" key="1">
    <citation type="submission" date="2016-06" db="EMBL/GenBank/DDBJ databases">
        <title>Parallel loss of symbiosis genes in relatives of nitrogen-fixing non-legume Parasponia.</title>
        <authorList>
            <person name="Van Velzen R."/>
            <person name="Holmer R."/>
            <person name="Bu F."/>
            <person name="Rutten L."/>
            <person name="Van Zeijl A."/>
            <person name="Liu W."/>
            <person name="Santuari L."/>
            <person name="Cao Q."/>
            <person name="Sharma T."/>
            <person name="Shen D."/>
            <person name="Roswanjaya Y."/>
            <person name="Wardhani T."/>
            <person name="Kalhor M.S."/>
            <person name="Jansen J."/>
            <person name="Van den Hoogen J."/>
            <person name="Gungor B."/>
            <person name="Hartog M."/>
            <person name="Hontelez J."/>
            <person name="Verver J."/>
            <person name="Yang W.-C."/>
            <person name="Schijlen E."/>
            <person name="Repin R."/>
            <person name="Schilthuizen M."/>
            <person name="Schranz E."/>
            <person name="Heidstra R."/>
            <person name="Miyata K."/>
            <person name="Fedorova E."/>
            <person name="Kohlen W."/>
            <person name="Bisseling T."/>
            <person name="Smit S."/>
            <person name="Geurts R."/>
        </authorList>
    </citation>
    <scope>NUCLEOTIDE SEQUENCE [LARGE SCALE GENOMIC DNA]</scope>
    <source>
        <strain evidence="9">cv. RG33-2</strain>
    </source>
</reference>
<keyword evidence="9" id="KW-1185">Reference proteome</keyword>
<comment type="subcellular location">
    <subcellularLocation>
        <location evidence="1 6">Endoplasmic reticulum membrane</location>
        <topology evidence="1 6">Multi-pass membrane protein</topology>
    </subcellularLocation>
</comment>
<dbReference type="InterPro" id="IPR045064">
    <property type="entry name" value="Reticulon-like"/>
</dbReference>
<dbReference type="InParanoid" id="A0A2P5EVW5"/>
<evidence type="ECO:0000256" key="5">
    <source>
        <dbReference type="ARBA" id="ARBA00023136"/>
    </source>
</evidence>
<evidence type="ECO:0000256" key="1">
    <source>
        <dbReference type="ARBA" id="ARBA00004477"/>
    </source>
</evidence>
<feature type="transmembrane region" description="Helical" evidence="6">
    <location>
        <begin position="96"/>
        <end position="114"/>
    </location>
</feature>
<dbReference type="Proteomes" id="UP000237000">
    <property type="component" value="Unassembled WGS sequence"/>
</dbReference>
<organism evidence="8 9">
    <name type="scientific">Trema orientale</name>
    <name type="common">Charcoal tree</name>
    <name type="synonym">Celtis orientalis</name>
    <dbReference type="NCBI Taxonomy" id="63057"/>
    <lineage>
        <taxon>Eukaryota</taxon>
        <taxon>Viridiplantae</taxon>
        <taxon>Streptophyta</taxon>
        <taxon>Embryophyta</taxon>
        <taxon>Tracheophyta</taxon>
        <taxon>Spermatophyta</taxon>
        <taxon>Magnoliopsida</taxon>
        <taxon>eudicotyledons</taxon>
        <taxon>Gunneridae</taxon>
        <taxon>Pentapetalae</taxon>
        <taxon>rosids</taxon>
        <taxon>fabids</taxon>
        <taxon>Rosales</taxon>
        <taxon>Cannabaceae</taxon>
        <taxon>Trema</taxon>
    </lineage>
</organism>
<sequence>MSEKAENLLNNLVETLAESGSKQKAVSFFGEETSEKVSSQFNRLFGRQKPVHHILGGGKSADVLLWRNKKISASVLTGATTIWVVFEWLNYNFLTIVCFGLVLGMLAQFVWSNASGVLNRSPSKVPRLVLPKEFFVNIAVSVGTEVNRALVFLQDVACGGNLKQLLGVIAGLWAAAVLGSWCNFLTVLYLGFVALHTLPVLYEKYEDQVDNFVYQVFEQLRNHYRKLDAGILSKIPKGKLKGKKHE</sequence>
<feature type="domain" description="Reticulon" evidence="7">
    <location>
        <begin position="60"/>
        <end position="246"/>
    </location>
</feature>
<dbReference type="FunCoup" id="A0A2P5EVW5">
    <property type="interactions" value="691"/>
</dbReference>
<dbReference type="GO" id="GO:0005789">
    <property type="term" value="C:endoplasmic reticulum membrane"/>
    <property type="evidence" value="ECO:0007669"/>
    <property type="project" value="UniProtKB-SubCell"/>
</dbReference>
<evidence type="ECO:0000313" key="9">
    <source>
        <dbReference type="Proteomes" id="UP000237000"/>
    </source>
</evidence>
<dbReference type="STRING" id="63057.A0A2P5EVW5"/>
<gene>
    <name evidence="8" type="ORF">TorRG33x02_145120</name>
</gene>
<keyword evidence="3 6" id="KW-0256">Endoplasmic reticulum</keyword>
<dbReference type="InterPro" id="IPR003388">
    <property type="entry name" value="Reticulon"/>
</dbReference>
<evidence type="ECO:0000259" key="7">
    <source>
        <dbReference type="PROSITE" id="PS50845"/>
    </source>
</evidence>
<accession>A0A2P5EVW5</accession>
<feature type="transmembrane region" description="Helical" evidence="6">
    <location>
        <begin position="165"/>
        <end position="192"/>
    </location>
</feature>
<evidence type="ECO:0000256" key="3">
    <source>
        <dbReference type="ARBA" id="ARBA00022824"/>
    </source>
</evidence>
<keyword evidence="2 6" id="KW-0812">Transmembrane</keyword>
<evidence type="ECO:0000256" key="6">
    <source>
        <dbReference type="RuleBase" id="RU363132"/>
    </source>
</evidence>
<dbReference type="PANTHER" id="PTHR10994">
    <property type="entry name" value="RETICULON"/>
    <property type="match status" value="1"/>
</dbReference>
<dbReference type="PANTHER" id="PTHR10994:SF62">
    <property type="entry name" value="RETICULON-LIKE PROTEIN B8"/>
    <property type="match status" value="1"/>
</dbReference>
<dbReference type="AlphaFoldDB" id="A0A2P5EVW5"/>
<name>A0A2P5EVW5_TREOI</name>